<dbReference type="Proteomes" id="UP000245125">
    <property type="component" value="Unassembled WGS sequence"/>
</dbReference>
<accession>A0A2U3QEK8</accession>
<evidence type="ECO:0000313" key="2">
    <source>
        <dbReference type="Proteomes" id="UP000245125"/>
    </source>
</evidence>
<sequence length="28" mass="2888">MIAISLIARAACANMTANGAEIIRLKAT</sequence>
<proteinExistence type="predicted"/>
<reference evidence="2" key="1">
    <citation type="submission" date="2018-03" db="EMBL/GenBank/DDBJ databases">
        <authorList>
            <person name="Zecchin S."/>
        </authorList>
    </citation>
    <scope>NUCLEOTIDE SEQUENCE [LARGE SCALE GENOMIC DNA]</scope>
</reference>
<name>A0A2U3QEK8_9BACT</name>
<evidence type="ECO:0000313" key="1">
    <source>
        <dbReference type="EMBL" id="SPP99846.1"/>
    </source>
</evidence>
<gene>
    <name evidence="1" type="ORF">NBG4_120053</name>
</gene>
<dbReference type="EMBL" id="OUUY01000024">
    <property type="protein sequence ID" value="SPP99846.1"/>
    <property type="molecule type" value="Genomic_DNA"/>
</dbReference>
<dbReference type="AlphaFoldDB" id="A0A2U3QEK8"/>
<protein>
    <submittedName>
        <fullName evidence="1">Uncharacterized protein</fullName>
    </submittedName>
</protein>
<organism evidence="1 2">
    <name type="scientific">Candidatus Sulfobium mesophilum</name>
    <dbReference type="NCBI Taxonomy" id="2016548"/>
    <lineage>
        <taxon>Bacteria</taxon>
        <taxon>Pseudomonadati</taxon>
        <taxon>Nitrospirota</taxon>
        <taxon>Nitrospiria</taxon>
        <taxon>Nitrospirales</taxon>
        <taxon>Nitrospiraceae</taxon>
        <taxon>Candidatus Sulfobium</taxon>
    </lineage>
</organism>
<keyword evidence="2" id="KW-1185">Reference proteome</keyword>